<dbReference type="InterPro" id="IPR053001">
    <property type="entry name" value="MNNG_permease-like"/>
</dbReference>
<gene>
    <name evidence="3" type="ORF">ANIA_07574</name>
</gene>
<dbReference type="OrthoDB" id="2140105at2759"/>
<dbReference type="Proteomes" id="UP000000560">
    <property type="component" value="Chromosome IV"/>
</dbReference>
<dbReference type="PANTHER" id="PTHR34814">
    <property type="entry name" value="NITROSOGUANIDINE RESISTANCE PROTEIN SNG1"/>
    <property type="match status" value="1"/>
</dbReference>
<keyword evidence="1" id="KW-1133">Transmembrane helix</keyword>
<protein>
    <recommendedName>
        <fullName evidence="2">DUF3533 domain-containing protein</fullName>
    </recommendedName>
</protein>
<dbReference type="EMBL" id="BN001304">
    <property type="protein sequence ID" value="CBF79658.1"/>
    <property type="molecule type" value="Genomic_DNA"/>
</dbReference>
<dbReference type="GeneID" id="2869736"/>
<dbReference type="KEGG" id="ani:ANIA_07574"/>
<keyword evidence="4" id="KW-1185">Reference proteome</keyword>
<feature type="domain" description="DUF3533" evidence="2">
    <location>
        <begin position="1"/>
        <end position="113"/>
    </location>
</feature>
<dbReference type="InParanoid" id="Q5AVV6"/>
<dbReference type="Pfam" id="PF12051">
    <property type="entry name" value="DUF3533"/>
    <property type="match status" value="1"/>
</dbReference>
<proteinExistence type="predicted"/>
<dbReference type="VEuPathDB" id="FungiDB:AN7574"/>
<sequence>MTGYIWAFRENRDVSSGQFALTWMAIWLAMHVHFLFIDSAISVIPMPIVPFFVLTWTILNVSSTIGPFDLSPGFYRIGYAFPAHSLYELLLQNWMDGCNPHLYRAFPILWSLSIIGER</sequence>
<dbReference type="HOGENOM" id="CLU_2073122_0_0_1"/>
<evidence type="ECO:0000313" key="3">
    <source>
        <dbReference type="EMBL" id="CBF79658.1"/>
    </source>
</evidence>
<dbReference type="eggNOG" id="ENOG502S0DZ">
    <property type="taxonomic scope" value="Eukaryota"/>
</dbReference>
<feature type="transmembrane region" description="Helical" evidence="1">
    <location>
        <begin position="49"/>
        <end position="68"/>
    </location>
</feature>
<dbReference type="InterPro" id="IPR022703">
    <property type="entry name" value="DUF3533"/>
</dbReference>
<feature type="transmembrane region" description="Helical" evidence="1">
    <location>
        <begin position="20"/>
        <end position="37"/>
    </location>
</feature>
<accession>C8VBR2</accession>
<evidence type="ECO:0000256" key="1">
    <source>
        <dbReference type="SAM" id="Phobius"/>
    </source>
</evidence>
<keyword evidence="1" id="KW-0812">Transmembrane</keyword>
<organism evidence="3 4">
    <name type="scientific">Emericella nidulans (strain FGSC A4 / ATCC 38163 / CBS 112.46 / NRRL 194 / M139)</name>
    <name type="common">Aspergillus nidulans</name>
    <dbReference type="NCBI Taxonomy" id="227321"/>
    <lineage>
        <taxon>Eukaryota</taxon>
        <taxon>Fungi</taxon>
        <taxon>Dikarya</taxon>
        <taxon>Ascomycota</taxon>
        <taxon>Pezizomycotina</taxon>
        <taxon>Eurotiomycetes</taxon>
        <taxon>Eurotiomycetidae</taxon>
        <taxon>Eurotiales</taxon>
        <taxon>Aspergillaceae</taxon>
        <taxon>Aspergillus</taxon>
        <taxon>Aspergillus subgen. Nidulantes</taxon>
    </lineage>
</organism>
<keyword evidence="1" id="KW-0472">Membrane</keyword>
<name>Q5AVV6_EMENI</name>
<reference evidence="4" key="1">
    <citation type="journal article" date="2005" name="Nature">
        <title>Sequencing of Aspergillus nidulans and comparative analysis with A. fumigatus and A. oryzae.</title>
        <authorList>
            <person name="Galagan J.E."/>
            <person name="Calvo S.E."/>
            <person name="Cuomo C."/>
            <person name="Ma L.J."/>
            <person name="Wortman J.R."/>
            <person name="Batzoglou S."/>
            <person name="Lee S.I."/>
            <person name="Basturkmen M."/>
            <person name="Spevak C.C."/>
            <person name="Clutterbuck J."/>
            <person name="Kapitonov V."/>
            <person name="Jurka J."/>
            <person name="Scazzocchio C."/>
            <person name="Farman M."/>
            <person name="Butler J."/>
            <person name="Purcell S."/>
            <person name="Harris S."/>
            <person name="Braus G.H."/>
            <person name="Draht O."/>
            <person name="Busch S."/>
            <person name="D'Enfert C."/>
            <person name="Bouchier C."/>
            <person name="Goldman G.H."/>
            <person name="Bell-Pedersen D."/>
            <person name="Griffiths-Jones S."/>
            <person name="Doonan J.H."/>
            <person name="Yu J."/>
            <person name="Vienken K."/>
            <person name="Pain A."/>
            <person name="Freitag M."/>
            <person name="Selker E.U."/>
            <person name="Archer D.B."/>
            <person name="Penalva M.A."/>
            <person name="Oakley B.R."/>
            <person name="Momany M."/>
            <person name="Tanaka T."/>
            <person name="Kumagai T."/>
            <person name="Asai K."/>
            <person name="Machida M."/>
            <person name="Nierman W.C."/>
            <person name="Denning D.W."/>
            <person name="Caddick M."/>
            <person name="Hynes M."/>
            <person name="Paoletti M."/>
            <person name="Fischer R."/>
            <person name="Miller B."/>
            <person name="Dyer P."/>
            <person name="Sachs M.S."/>
            <person name="Osmani S.A."/>
            <person name="Birren B.W."/>
        </authorList>
    </citation>
    <scope>NUCLEOTIDE SEQUENCE [LARGE SCALE GENOMIC DNA]</scope>
    <source>
        <strain evidence="4">FGSC A4 / ATCC 38163 / CBS 112.46 / NRRL 194 / M139</strain>
    </source>
</reference>
<dbReference type="AlphaFoldDB" id="Q5AVV6"/>
<dbReference type="PANTHER" id="PTHR34814:SF2">
    <property type="entry name" value="DUF3533 DOMAIN-CONTAINING PROTEIN"/>
    <property type="match status" value="1"/>
</dbReference>
<evidence type="ECO:0000313" key="4">
    <source>
        <dbReference type="Proteomes" id="UP000000560"/>
    </source>
</evidence>
<evidence type="ECO:0000259" key="2">
    <source>
        <dbReference type="Pfam" id="PF12051"/>
    </source>
</evidence>
<dbReference type="RefSeq" id="XP_680843.1">
    <property type="nucleotide sequence ID" value="XM_675751.1"/>
</dbReference>
<accession>Q5AVV6</accession>
<reference evidence="4" key="2">
    <citation type="journal article" date="2009" name="Fungal Genet. Biol.">
        <title>The 2008 update of the Aspergillus nidulans genome annotation: a community effort.</title>
        <authorList>
            <person name="Wortman J.R."/>
            <person name="Gilsenan J.M."/>
            <person name="Joardar V."/>
            <person name="Deegan J."/>
            <person name="Clutterbuck J."/>
            <person name="Andersen M.R."/>
            <person name="Archer D."/>
            <person name="Bencina M."/>
            <person name="Braus G."/>
            <person name="Coutinho P."/>
            <person name="von Dohren H."/>
            <person name="Doonan J."/>
            <person name="Driessen A.J."/>
            <person name="Durek P."/>
            <person name="Espeso E."/>
            <person name="Fekete E."/>
            <person name="Flipphi M."/>
            <person name="Estrada C.G."/>
            <person name="Geysens S."/>
            <person name="Goldman G."/>
            <person name="de Groot P.W."/>
            <person name="Hansen K."/>
            <person name="Harris S.D."/>
            <person name="Heinekamp T."/>
            <person name="Helmstaedt K."/>
            <person name="Henrissat B."/>
            <person name="Hofmann G."/>
            <person name="Homan T."/>
            <person name="Horio T."/>
            <person name="Horiuchi H."/>
            <person name="James S."/>
            <person name="Jones M."/>
            <person name="Karaffa L."/>
            <person name="Karanyi Z."/>
            <person name="Kato M."/>
            <person name="Keller N."/>
            <person name="Kelly D.E."/>
            <person name="Kiel J.A."/>
            <person name="Kim J.M."/>
            <person name="van der Klei I.J."/>
            <person name="Klis F.M."/>
            <person name="Kovalchuk A."/>
            <person name="Krasevec N."/>
            <person name="Kubicek C.P."/>
            <person name="Liu B."/>
            <person name="Maccabe A."/>
            <person name="Meyer V."/>
            <person name="Mirabito P."/>
            <person name="Miskei M."/>
            <person name="Mos M."/>
            <person name="Mullins J."/>
            <person name="Nelson D.R."/>
            <person name="Nielsen J."/>
            <person name="Oakley B.R."/>
            <person name="Osmani S.A."/>
            <person name="Pakula T."/>
            <person name="Paszewski A."/>
            <person name="Paulsen I."/>
            <person name="Pilsyk S."/>
            <person name="Pocsi I."/>
            <person name="Punt P.J."/>
            <person name="Ram A.F."/>
            <person name="Ren Q."/>
            <person name="Robellet X."/>
            <person name="Robson G."/>
            <person name="Seiboth B."/>
            <person name="van Solingen P."/>
            <person name="Specht T."/>
            <person name="Sun J."/>
            <person name="Taheri-Talesh N."/>
            <person name="Takeshita N."/>
            <person name="Ussery D."/>
            <person name="vanKuyk P.A."/>
            <person name="Visser H."/>
            <person name="van de Vondervoort P.J."/>
            <person name="de Vries R.P."/>
            <person name="Walton J."/>
            <person name="Xiang X."/>
            <person name="Xiong Y."/>
            <person name="Zeng A.P."/>
            <person name="Brandt B.W."/>
            <person name="Cornell M.J."/>
            <person name="van den Hondel C.A."/>
            <person name="Visser J."/>
            <person name="Oliver S.G."/>
            <person name="Turner G."/>
        </authorList>
    </citation>
    <scope>GENOME REANNOTATION</scope>
    <source>
        <strain evidence="4">FGSC A4 / ATCC 38163 / CBS 112.46 / NRRL 194 / M139</strain>
    </source>
</reference>